<dbReference type="SUPFAM" id="SSF57903">
    <property type="entry name" value="FYVE/PHD zinc finger"/>
    <property type="match status" value="1"/>
</dbReference>
<dbReference type="InterPro" id="IPR019787">
    <property type="entry name" value="Znf_PHD-finger"/>
</dbReference>
<dbReference type="PANTHER" id="PTHR45888:SF5">
    <property type="entry name" value="D4, ISOFORM A"/>
    <property type="match status" value="1"/>
</dbReference>
<evidence type="ECO:0000256" key="6">
    <source>
        <dbReference type="ARBA" id="ARBA00023015"/>
    </source>
</evidence>
<reference evidence="12" key="1">
    <citation type="submission" date="2021-05" db="EMBL/GenBank/DDBJ databases">
        <authorList>
            <person name="Alioto T."/>
            <person name="Alioto T."/>
            <person name="Gomez Garrido J."/>
        </authorList>
    </citation>
    <scope>NUCLEOTIDE SEQUENCE</scope>
</reference>
<dbReference type="EMBL" id="HBUF01194618">
    <property type="protein sequence ID" value="CAG6659579.1"/>
    <property type="molecule type" value="Transcribed_RNA"/>
</dbReference>
<evidence type="ECO:0000256" key="2">
    <source>
        <dbReference type="ARBA" id="ARBA00022723"/>
    </source>
</evidence>
<dbReference type="EMBL" id="HBUF01376737">
    <property type="protein sequence ID" value="CAG6728641.1"/>
    <property type="molecule type" value="Transcribed_RNA"/>
</dbReference>
<dbReference type="Gene3D" id="3.30.40.10">
    <property type="entry name" value="Zinc/RING finger domain, C3HC4 (zinc finger)"/>
    <property type="match status" value="1"/>
</dbReference>
<dbReference type="GO" id="GO:0008270">
    <property type="term" value="F:zinc ion binding"/>
    <property type="evidence" value="ECO:0007669"/>
    <property type="project" value="UniProtKB-KW"/>
</dbReference>
<dbReference type="CDD" id="cd15619">
    <property type="entry name" value="PHD1_d4"/>
    <property type="match status" value="1"/>
</dbReference>
<evidence type="ECO:0000259" key="11">
    <source>
        <dbReference type="PROSITE" id="PS50016"/>
    </source>
</evidence>
<evidence type="ECO:0000256" key="3">
    <source>
        <dbReference type="ARBA" id="ARBA00022737"/>
    </source>
</evidence>
<organism evidence="12">
    <name type="scientific">Cacopsylla melanoneura</name>
    <dbReference type="NCBI Taxonomy" id="428564"/>
    <lineage>
        <taxon>Eukaryota</taxon>
        <taxon>Metazoa</taxon>
        <taxon>Ecdysozoa</taxon>
        <taxon>Arthropoda</taxon>
        <taxon>Hexapoda</taxon>
        <taxon>Insecta</taxon>
        <taxon>Pterygota</taxon>
        <taxon>Neoptera</taxon>
        <taxon>Paraneoptera</taxon>
        <taxon>Hemiptera</taxon>
        <taxon>Sternorrhyncha</taxon>
        <taxon>Psylloidea</taxon>
        <taxon>Psyllidae</taxon>
        <taxon>Psyllinae</taxon>
        <taxon>Cacopsylla</taxon>
    </lineage>
</organism>
<sequence length="370" mass="41328">MAAADLENSLIIPRLESLESTLSEISYREAVKNASNFNARLTIDRKHRNPFLDSQTGIAHSPSTLYFNERQRLPGLRVGQIYSYPAKRWRKKRRQYLCNYNTVPIVQKKEESTSAVDAVVVPPTVAETPSVTNINEDSKDSIGIKDQESATSKDAWYYDEMEMHEMDCFDEPDPDSDFDYEESYSTKRKKKRSMAGSGGSRSRSSFGGGDSPNRRSGSRSSVAGSGAGVSGTPLQSSSNKEPALPVLKMEQNEKARAKPSPYCDFCLGDTTNKKSGQPEDLVSCSDCGRSGHPTCLQFTNNMKVSVKQYRWQCIECKCCSVCGTSDNDDQLLFCDDCDRGYHMYCLVPPIHTPPEGSWSCQLCIKEFHKK</sequence>
<keyword evidence="4 9" id="KW-0863">Zinc-finger</keyword>
<feature type="compositionally biased region" description="Basic and acidic residues" evidence="10">
    <location>
        <begin position="136"/>
        <end position="148"/>
    </location>
</feature>
<dbReference type="AlphaFoldDB" id="A0A8D8YHK7"/>
<dbReference type="PROSITE" id="PS50016">
    <property type="entry name" value="ZF_PHD_2"/>
    <property type="match status" value="2"/>
</dbReference>
<feature type="compositionally biased region" description="Acidic residues" evidence="10">
    <location>
        <begin position="168"/>
        <end position="182"/>
    </location>
</feature>
<evidence type="ECO:0000313" key="12">
    <source>
        <dbReference type="EMBL" id="CAG6728641.1"/>
    </source>
</evidence>
<keyword evidence="7" id="KW-0804">Transcription</keyword>
<accession>A0A8D8YHK7</accession>
<dbReference type="Pfam" id="PF00628">
    <property type="entry name" value="PHD"/>
    <property type="match status" value="2"/>
</dbReference>
<dbReference type="EMBL" id="HBUF01118950">
    <property type="protein sequence ID" value="CAG6641742.1"/>
    <property type="molecule type" value="Transcribed_RNA"/>
</dbReference>
<evidence type="ECO:0000256" key="1">
    <source>
        <dbReference type="ARBA" id="ARBA00004123"/>
    </source>
</evidence>
<dbReference type="GO" id="GO:0007399">
    <property type="term" value="P:nervous system development"/>
    <property type="evidence" value="ECO:0007669"/>
    <property type="project" value="TreeGrafter"/>
</dbReference>
<keyword evidence="3" id="KW-0677">Repeat</keyword>
<proteinExistence type="predicted"/>
<dbReference type="InterPro" id="IPR013083">
    <property type="entry name" value="Znf_RING/FYVE/PHD"/>
</dbReference>
<dbReference type="CDD" id="cd15530">
    <property type="entry name" value="PHD2_d4"/>
    <property type="match status" value="1"/>
</dbReference>
<dbReference type="GO" id="GO:0071565">
    <property type="term" value="C:nBAF complex"/>
    <property type="evidence" value="ECO:0007669"/>
    <property type="project" value="TreeGrafter"/>
</dbReference>
<evidence type="ECO:0000256" key="8">
    <source>
        <dbReference type="ARBA" id="ARBA00023242"/>
    </source>
</evidence>
<comment type="subcellular location">
    <subcellularLocation>
        <location evidence="1">Nucleus</location>
    </subcellularLocation>
</comment>
<keyword evidence="8" id="KW-0539">Nucleus</keyword>
<dbReference type="InterPro" id="IPR025750">
    <property type="entry name" value="DPF1-3_N"/>
</dbReference>
<keyword evidence="2" id="KW-0479">Metal-binding</keyword>
<feature type="region of interest" description="Disordered" evidence="10">
    <location>
        <begin position="167"/>
        <end position="242"/>
    </location>
</feature>
<feature type="domain" description="PHD-type" evidence="11">
    <location>
        <begin position="316"/>
        <end position="366"/>
    </location>
</feature>
<evidence type="ECO:0000256" key="4">
    <source>
        <dbReference type="ARBA" id="ARBA00022771"/>
    </source>
</evidence>
<feature type="region of interest" description="Disordered" evidence="10">
    <location>
        <begin position="130"/>
        <end position="149"/>
    </location>
</feature>
<dbReference type="InterPro" id="IPR011011">
    <property type="entry name" value="Znf_FYVE_PHD"/>
</dbReference>
<evidence type="ECO:0000256" key="9">
    <source>
        <dbReference type="PROSITE-ProRule" id="PRU00146"/>
    </source>
</evidence>
<evidence type="ECO:0000256" key="7">
    <source>
        <dbReference type="ARBA" id="ARBA00023163"/>
    </source>
</evidence>
<name>A0A8D8YHK7_9HEMI</name>
<dbReference type="SMART" id="SM00249">
    <property type="entry name" value="PHD"/>
    <property type="match status" value="2"/>
</dbReference>
<evidence type="ECO:0000256" key="5">
    <source>
        <dbReference type="ARBA" id="ARBA00022833"/>
    </source>
</evidence>
<dbReference type="InterPro" id="IPR001965">
    <property type="entry name" value="Znf_PHD"/>
</dbReference>
<dbReference type="PANTHER" id="PTHR45888">
    <property type="entry name" value="HL01030P-RELATED"/>
    <property type="match status" value="1"/>
</dbReference>
<keyword evidence="5" id="KW-0862">Zinc</keyword>
<protein>
    <submittedName>
        <fullName evidence="12">Zinc finger protein ubi-d4 A</fullName>
    </submittedName>
</protein>
<feature type="compositionally biased region" description="Low complexity" evidence="10">
    <location>
        <begin position="214"/>
        <end position="224"/>
    </location>
</feature>
<evidence type="ECO:0000256" key="10">
    <source>
        <dbReference type="SAM" id="MobiDB-lite"/>
    </source>
</evidence>
<dbReference type="FunFam" id="3.30.40.10:FF:000005">
    <property type="entry name" value="zinc finger protein isoform X1"/>
    <property type="match status" value="1"/>
</dbReference>
<dbReference type="Pfam" id="PF14051">
    <property type="entry name" value="DPF1-3_N"/>
    <property type="match status" value="1"/>
</dbReference>
<keyword evidence="6" id="KW-0805">Transcription regulation</keyword>
<feature type="domain" description="PHD-type" evidence="11">
    <location>
        <begin position="260"/>
        <end position="319"/>
    </location>
</feature>